<reference evidence="14" key="1">
    <citation type="journal article" date="2013" name="Genome Announc.">
        <title>Genome sequence of the food spoilage yeast Zygosaccharomyces bailii CLIB 213(T).</title>
        <authorList>
            <person name="Galeote V."/>
            <person name="Bigey F."/>
            <person name="Devillers H."/>
            <person name="Neuveglise C."/>
            <person name="Dequin S."/>
        </authorList>
    </citation>
    <scope>NUCLEOTIDE SEQUENCE [LARGE SCALE GENOMIC DNA]</scope>
    <source>
        <strain evidence="14">CLIB 213 / ATCC 58445 / CBS 680 / CCRC 21525 / NBRC 1098 / NCYC 1416 / NRRL Y-2227</strain>
    </source>
</reference>
<organism evidence="13 14">
    <name type="scientific">Zygosaccharomyces bailii (strain CLIB 213 / ATCC 58445 / CBS 680 / BCRC 21525 / NBRC 1098 / NCYC 1416 / NRRL Y-2227)</name>
    <dbReference type="NCBI Taxonomy" id="1333698"/>
    <lineage>
        <taxon>Eukaryota</taxon>
        <taxon>Fungi</taxon>
        <taxon>Dikarya</taxon>
        <taxon>Ascomycota</taxon>
        <taxon>Saccharomycotina</taxon>
        <taxon>Saccharomycetes</taxon>
        <taxon>Saccharomycetales</taxon>
        <taxon>Saccharomycetaceae</taxon>
        <taxon>Zygosaccharomyces</taxon>
    </lineage>
</organism>
<evidence type="ECO:0000256" key="10">
    <source>
        <dbReference type="RuleBase" id="RU361153"/>
    </source>
</evidence>
<dbReference type="EMBL" id="HG316455">
    <property type="protein sequence ID" value="CDF88171.1"/>
    <property type="molecule type" value="Genomic_DNA"/>
</dbReference>
<keyword evidence="7" id="KW-0961">Cell wall biogenesis/degradation</keyword>
<evidence type="ECO:0000256" key="6">
    <source>
        <dbReference type="ARBA" id="ARBA00023295"/>
    </source>
</evidence>
<dbReference type="SUPFAM" id="SSF51445">
    <property type="entry name" value="(Trans)glycosidases"/>
    <property type="match status" value="1"/>
</dbReference>
<feature type="chain" id="PRO_5035294245" description="glucan 1,3-beta-glucosidase" evidence="11">
    <location>
        <begin position="19"/>
        <end position="443"/>
    </location>
</feature>
<dbReference type="GO" id="GO:0009986">
    <property type="term" value="C:cell surface"/>
    <property type="evidence" value="ECO:0007669"/>
    <property type="project" value="TreeGrafter"/>
</dbReference>
<dbReference type="PANTHER" id="PTHR31297:SF1">
    <property type="entry name" value="GLUCAN 1,3-BETA-GLUCOSIDASE I_II-RELATED"/>
    <property type="match status" value="1"/>
</dbReference>
<evidence type="ECO:0000256" key="7">
    <source>
        <dbReference type="ARBA" id="ARBA00023316"/>
    </source>
</evidence>
<keyword evidence="14" id="KW-1185">Reference proteome</keyword>
<dbReference type="InterPro" id="IPR017853">
    <property type="entry name" value="GH"/>
</dbReference>
<dbReference type="GO" id="GO:0004338">
    <property type="term" value="F:glucan exo-1,3-beta-glucosidase activity"/>
    <property type="evidence" value="ECO:0007669"/>
    <property type="project" value="UniProtKB-EC"/>
</dbReference>
<dbReference type="GO" id="GO:0005576">
    <property type="term" value="C:extracellular region"/>
    <property type="evidence" value="ECO:0007669"/>
    <property type="project" value="UniProtKB-SubCell"/>
</dbReference>
<keyword evidence="3" id="KW-0964">Secreted</keyword>
<evidence type="ECO:0000256" key="4">
    <source>
        <dbReference type="ARBA" id="ARBA00022729"/>
    </source>
</evidence>
<evidence type="ECO:0000256" key="1">
    <source>
        <dbReference type="ARBA" id="ARBA00004613"/>
    </source>
</evidence>
<name>A0A8J2T560_ZYGB2</name>
<accession>A0A8J2T560</accession>
<feature type="domain" description="Glycoside hydrolase family 5" evidence="12">
    <location>
        <begin position="97"/>
        <end position="268"/>
    </location>
</feature>
<protein>
    <recommendedName>
        <fullName evidence="9">glucan 1,3-beta-glucosidase</fullName>
        <ecNumber evidence="9">3.2.1.58</ecNumber>
    </recommendedName>
</protein>
<dbReference type="PROSITE" id="PS00659">
    <property type="entry name" value="GLYCOSYL_HYDROL_F5"/>
    <property type="match status" value="1"/>
</dbReference>
<dbReference type="Proteomes" id="UP000019375">
    <property type="component" value="Unassembled WGS sequence"/>
</dbReference>
<keyword evidence="5 10" id="KW-0378">Hydrolase</keyword>
<dbReference type="GO" id="GO:0071555">
    <property type="term" value="P:cell wall organization"/>
    <property type="evidence" value="ECO:0007669"/>
    <property type="project" value="UniProtKB-KW"/>
</dbReference>
<evidence type="ECO:0000313" key="14">
    <source>
        <dbReference type="Proteomes" id="UP000019375"/>
    </source>
</evidence>
<dbReference type="InterPro" id="IPR018087">
    <property type="entry name" value="Glyco_hydro_5_CS"/>
</dbReference>
<comment type="subcellular location">
    <subcellularLocation>
        <location evidence="1">Secreted</location>
    </subcellularLocation>
</comment>
<comment type="catalytic activity">
    <reaction evidence="8">
        <text>Successive hydrolysis of beta-D-glucose units from the non-reducing ends of (1-&gt;3)-beta-D-glucans, releasing alpha-glucose.</text>
        <dbReference type="EC" id="3.2.1.58"/>
    </reaction>
</comment>
<dbReference type="OrthoDB" id="62120at2759"/>
<evidence type="ECO:0000256" key="2">
    <source>
        <dbReference type="ARBA" id="ARBA00005641"/>
    </source>
</evidence>
<dbReference type="FunFam" id="3.20.20.80:FF:000033">
    <property type="entry name" value="Glucan 1,3-beta-glucosidase A"/>
    <property type="match status" value="1"/>
</dbReference>
<comment type="similarity">
    <text evidence="2 10">Belongs to the glycosyl hydrolase 5 (cellulase A) family.</text>
</comment>
<keyword evidence="6 10" id="KW-0326">Glycosidase</keyword>
<dbReference type="GO" id="GO:0009277">
    <property type="term" value="C:fungal-type cell wall"/>
    <property type="evidence" value="ECO:0007669"/>
    <property type="project" value="UniProtKB-ARBA"/>
</dbReference>
<dbReference type="AlphaFoldDB" id="A0A8J2T560"/>
<dbReference type="Gene3D" id="3.20.20.80">
    <property type="entry name" value="Glycosidases"/>
    <property type="match status" value="1"/>
</dbReference>
<evidence type="ECO:0000256" key="3">
    <source>
        <dbReference type="ARBA" id="ARBA00022525"/>
    </source>
</evidence>
<keyword evidence="4 11" id="KW-0732">Signal</keyword>
<dbReference type="InterPro" id="IPR001547">
    <property type="entry name" value="Glyco_hydro_5"/>
</dbReference>
<dbReference type="PANTHER" id="PTHR31297">
    <property type="entry name" value="GLUCAN ENDO-1,6-BETA-GLUCOSIDASE B"/>
    <property type="match status" value="1"/>
</dbReference>
<dbReference type="Pfam" id="PF00150">
    <property type="entry name" value="Cellulase"/>
    <property type="match status" value="1"/>
</dbReference>
<proteinExistence type="inferred from homology"/>
<sequence>MLLSLITLLLDAAATVTCAPYGSQVDQNVQFVTESNKKRFFDYGAHESSDPMRGVNLGGWFVLEPFITPSLFEPFRTTNDSDEGIPVDEYHYTKQLGKELAADRLEAHWQSWFTEKDFADIQAMGFNLVRIPIGYWAFETLPDDPYVSGHQEKYLDQAIEWARTYGLKVWVDLHGAAGSQNGFDNSGLRDSWGFLEDQNLNVTRSVIHYMLDKYSGDNFTDTVVGVQLINEPLGPVLDMDKLKQDYYLENYNFLRQEKGRDQIVVIHDAFQPFNYWDDFMTFDQGYWGVLVDHHHYQVFDPKQLNATFQDKINLACSWGQDVVNESHWTVAGEFSAALTDCTKWLNGVGYKSRYDGTFQKDNDSSFYIGTCENNEDITAWSQERKDQTRMFLEAQLDAFELRGGWIFWAYKTENSLEWDAQKLAYNGLFPQPLDDRKWPSLCK</sequence>
<dbReference type="GO" id="GO:0009251">
    <property type="term" value="P:glucan catabolic process"/>
    <property type="evidence" value="ECO:0007669"/>
    <property type="project" value="TreeGrafter"/>
</dbReference>
<feature type="signal peptide" evidence="11">
    <location>
        <begin position="1"/>
        <end position="18"/>
    </location>
</feature>
<gene>
    <name evidence="13" type="ORF">BN860_03928g</name>
</gene>
<evidence type="ECO:0000313" key="13">
    <source>
        <dbReference type="EMBL" id="CDF88171.1"/>
    </source>
</evidence>
<evidence type="ECO:0000259" key="12">
    <source>
        <dbReference type="Pfam" id="PF00150"/>
    </source>
</evidence>
<evidence type="ECO:0000256" key="5">
    <source>
        <dbReference type="ARBA" id="ARBA00022801"/>
    </source>
</evidence>
<evidence type="ECO:0000256" key="8">
    <source>
        <dbReference type="ARBA" id="ARBA00036824"/>
    </source>
</evidence>
<evidence type="ECO:0000256" key="11">
    <source>
        <dbReference type="SAM" id="SignalP"/>
    </source>
</evidence>
<evidence type="ECO:0000256" key="9">
    <source>
        <dbReference type="ARBA" id="ARBA00038929"/>
    </source>
</evidence>
<dbReference type="EC" id="3.2.1.58" evidence="9"/>
<dbReference type="InterPro" id="IPR050386">
    <property type="entry name" value="Glycosyl_hydrolase_5"/>
</dbReference>